<dbReference type="PANTHER" id="PTHR35567:SF1">
    <property type="entry name" value="CONSERVED FUNGAL PROTEIN (AFU_ORTHOLOGUE AFUA_1G14230)"/>
    <property type="match status" value="1"/>
</dbReference>
<dbReference type="OrthoDB" id="1859733at2759"/>
<evidence type="ECO:0000313" key="2">
    <source>
        <dbReference type="Proteomes" id="UP000230002"/>
    </source>
</evidence>
<dbReference type="EMBL" id="AYKW01000068">
    <property type="protein sequence ID" value="PIL23525.1"/>
    <property type="molecule type" value="Genomic_DNA"/>
</dbReference>
<evidence type="ECO:0008006" key="3">
    <source>
        <dbReference type="Google" id="ProtNLM"/>
    </source>
</evidence>
<keyword evidence="2" id="KW-1185">Reference proteome</keyword>
<accession>A0A2G8RPS8</accession>
<dbReference type="AlphaFoldDB" id="A0A2G8RPS8"/>
<dbReference type="Pfam" id="PF11937">
    <property type="entry name" value="DUF3455"/>
    <property type="match status" value="1"/>
</dbReference>
<comment type="caution">
    <text evidence="1">The sequence shown here is derived from an EMBL/GenBank/DDBJ whole genome shotgun (WGS) entry which is preliminary data.</text>
</comment>
<proteinExistence type="predicted"/>
<sequence>MVAIKNLIAAAAASYLGSGYDWAGQSPNGIAFCSLDKFVPMFPSGQTQLVVPSEPPKFLGLAFGVQNYTCSSSNNYTNVGAVAELLDVSCIASESYFSTIQNDLYQVWEIIPQPIQAIIDVLHFLNPPTVLSQHFFQPNPVTGSGVSPVWDFRSNPRFKGHDDAFILAKGNGSIPSPQDPSKDVAWLHVVNVQGDIATDVFRFDTVGGQPPTSCKYGTDKDISVKYVSKYIFYGGSLNY</sequence>
<name>A0A2G8RPS8_9APHY</name>
<dbReference type="PANTHER" id="PTHR35567">
    <property type="entry name" value="MALATE DEHYDROGENASE (AFU_ORTHOLOGUE AFUA_2G13800)"/>
    <property type="match status" value="1"/>
</dbReference>
<dbReference type="Proteomes" id="UP000230002">
    <property type="component" value="Unassembled WGS sequence"/>
</dbReference>
<dbReference type="InterPro" id="IPR021851">
    <property type="entry name" value="DUF3455"/>
</dbReference>
<reference evidence="1 2" key="1">
    <citation type="journal article" date="2015" name="Sci. Rep.">
        <title>Chromosome-level genome map provides insights into diverse defense mechanisms in the medicinal fungus Ganoderma sinense.</title>
        <authorList>
            <person name="Zhu Y."/>
            <person name="Xu J."/>
            <person name="Sun C."/>
            <person name="Zhou S."/>
            <person name="Xu H."/>
            <person name="Nelson D.R."/>
            <person name="Qian J."/>
            <person name="Song J."/>
            <person name="Luo H."/>
            <person name="Xiang L."/>
            <person name="Li Y."/>
            <person name="Xu Z."/>
            <person name="Ji A."/>
            <person name="Wang L."/>
            <person name="Lu S."/>
            <person name="Hayward A."/>
            <person name="Sun W."/>
            <person name="Li X."/>
            <person name="Schwartz D.C."/>
            <person name="Wang Y."/>
            <person name="Chen S."/>
        </authorList>
    </citation>
    <scope>NUCLEOTIDE SEQUENCE [LARGE SCALE GENOMIC DNA]</scope>
    <source>
        <strain evidence="1 2">ZZ0214-1</strain>
    </source>
</reference>
<organism evidence="1 2">
    <name type="scientific">Ganoderma sinense ZZ0214-1</name>
    <dbReference type="NCBI Taxonomy" id="1077348"/>
    <lineage>
        <taxon>Eukaryota</taxon>
        <taxon>Fungi</taxon>
        <taxon>Dikarya</taxon>
        <taxon>Basidiomycota</taxon>
        <taxon>Agaricomycotina</taxon>
        <taxon>Agaricomycetes</taxon>
        <taxon>Polyporales</taxon>
        <taxon>Polyporaceae</taxon>
        <taxon>Ganoderma</taxon>
    </lineage>
</organism>
<evidence type="ECO:0000313" key="1">
    <source>
        <dbReference type="EMBL" id="PIL23525.1"/>
    </source>
</evidence>
<protein>
    <recommendedName>
        <fullName evidence="3">Malate dehydrogenase</fullName>
    </recommendedName>
</protein>
<gene>
    <name evidence="1" type="ORF">GSI_14837</name>
</gene>